<sequence length="395" mass="44903">MRVEFLSSIDFNQMLVYSTFVHLLFLTWVMFLPDPRTQEQIVVPTFRLDLIELSPKAKPASSSTKKVVPKEKLIAKKPKRSAPKPKAKQLPPPKPIIKESKARKKILQDLKSLESNLPKQSTLQQLDLLARLAPKAQEKKITSPKAMQEETFRELEREKEAELPAEPKPEKLLPRVDDIEITKKKRESIALSEKLVKLDLKKEAQSTSSLMKELEAIEKKEIHPTDILLEGEQFEESKNPSAFKNIKGEALTSVVEKFQELEDSSEEIKIDISQGRVVFKEFETSIQRGIVPAPETEPEVSSALSLYVGGIYKRIYSRWKTPLGQKFKDVVVSFTIFSKGNIDNPTIRKSAGDKNLDSIAVRAILDSVPFPALPKELHRSNLKINIVFKYVPEKK</sequence>
<evidence type="ECO:0000313" key="7">
    <source>
        <dbReference type="EMBL" id="SVB15088.1"/>
    </source>
</evidence>
<dbReference type="Gene3D" id="3.30.1150.10">
    <property type="match status" value="1"/>
</dbReference>
<evidence type="ECO:0000256" key="6">
    <source>
        <dbReference type="SAM" id="Phobius"/>
    </source>
</evidence>
<protein>
    <recommendedName>
        <fullName evidence="8">TonB C-terminal domain-containing protein</fullName>
    </recommendedName>
</protein>
<feature type="compositionally biased region" description="Basic residues" evidence="5">
    <location>
        <begin position="75"/>
        <end position="87"/>
    </location>
</feature>
<organism evidence="7">
    <name type="scientific">marine metagenome</name>
    <dbReference type="NCBI Taxonomy" id="408172"/>
    <lineage>
        <taxon>unclassified sequences</taxon>
        <taxon>metagenomes</taxon>
        <taxon>ecological metagenomes</taxon>
    </lineage>
</organism>
<keyword evidence="4 6" id="KW-0472">Membrane</keyword>
<dbReference type="GO" id="GO:0016020">
    <property type="term" value="C:membrane"/>
    <property type="evidence" value="ECO:0007669"/>
    <property type="project" value="UniProtKB-SubCell"/>
</dbReference>
<dbReference type="Pfam" id="PF13103">
    <property type="entry name" value="TonB_2"/>
    <property type="match status" value="1"/>
</dbReference>
<evidence type="ECO:0000256" key="5">
    <source>
        <dbReference type="SAM" id="MobiDB-lite"/>
    </source>
</evidence>
<dbReference type="NCBIfam" id="TIGR01352">
    <property type="entry name" value="tonB_Cterm"/>
    <property type="match status" value="1"/>
</dbReference>
<comment type="subcellular location">
    <subcellularLocation>
        <location evidence="1">Membrane</location>
        <topology evidence="1">Single-pass membrane protein</topology>
    </subcellularLocation>
</comment>
<name>A0A382BML7_9ZZZZ</name>
<evidence type="ECO:0000256" key="4">
    <source>
        <dbReference type="ARBA" id="ARBA00023136"/>
    </source>
</evidence>
<feature type="transmembrane region" description="Helical" evidence="6">
    <location>
        <begin position="14"/>
        <end position="32"/>
    </location>
</feature>
<proteinExistence type="predicted"/>
<feature type="region of interest" description="Disordered" evidence="5">
    <location>
        <begin position="60"/>
        <end position="98"/>
    </location>
</feature>
<dbReference type="EMBL" id="UINC01030533">
    <property type="protein sequence ID" value="SVB15088.1"/>
    <property type="molecule type" value="Genomic_DNA"/>
</dbReference>
<dbReference type="SUPFAM" id="SSF74653">
    <property type="entry name" value="TolA/TonB C-terminal domain"/>
    <property type="match status" value="1"/>
</dbReference>
<gene>
    <name evidence="7" type="ORF">METZ01_LOCUS167942</name>
</gene>
<dbReference type="InterPro" id="IPR006260">
    <property type="entry name" value="TonB/TolA_C"/>
</dbReference>
<keyword evidence="2 6" id="KW-0812">Transmembrane</keyword>
<evidence type="ECO:0000256" key="3">
    <source>
        <dbReference type="ARBA" id="ARBA00022989"/>
    </source>
</evidence>
<dbReference type="AlphaFoldDB" id="A0A382BML7"/>
<keyword evidence="3 6" id="KW-1133">Transmembrane helix</keyword>
<evidence type="ECO:0000256" key="1">
    <source>
        <dbReference type="ARBA" id="ARBA00004167"/>
    </source>
</evidence>
<evidence type="ECO:0008006" key="8">
    <source>
        <dbReference type="Google" id="ProtNLM"/>
    </source>
</evidence>
<reference evidence="7" key="1">
    <citation type="submission" date="2018-05" db="EMBL/GenBank/DDBJ databases">
        <authorList>
            <person name="Lanie J.A."/>
            <person name="Ng W.-L."/>
            <person name="Kazmierczak K.M."/>
            <person name="Andrzejewski T.M."/>
            <person name="Davidsen T.M."/>
            <person name="Wayne K.J."/>
            <person name="Tettelin H."/>
            <person name="Glass J.I."/>
            <person name="Rusch D."/>
            <person name="Podicherti R."/>
            <person name="Tsui H.-C.T."/>
            <person name="Winkler M.E."/>
        </authorList>
    </citation>
    <scope>NUCLEOTIDE SEQUENCE</scope>
</reference>
<accession>A0A382BML7</accession>
<evidence type="ECO:0000256" key="2">
    <source>
        <dbReference type="ARBA" id="ARBA00022692"/>
    </source>
</evidence>